<dbReference type="RefSeq" id="WP_267221736.1">
    <property type="nucleotide sequence ID" value="NZ_JAPCWC010000011.1"/>
</dbReference>
<organism evidence="2 3">
    <name type="scientific">Novosphingobium clariflavum</name>
    <dbReference type="NCBI Taxonomy" id="2029884"/>
    <lineage>
        <taxon>Bacteria</taxon>
        <taxon>Pseudomonadati</taxon>
        <taxon>Pseudomonadota</taxon>
        <taxon>Alphaproteobacteria</taxon>
        <taxon>Sphingomonadales</taxon>
        <taxon>Sphingomonadaceae</taxon>
        <taxon>Novosphingobium</taxon>
    </lineage>
</organism>
<protein>
    <submittedName>
        <fullName evidence="2">SDR family NAD(P)-dependent oxidoreductase</fullName>
    </submittedName>
</protein>
<proteinExistence type="predicted"/>
<dbReference type="EMBL" id="JBHLTM010000014">
    <property type="protein sequence ID" value="MFC0683589.1"/>
    <property type="molecule type" value="Genomic_DNA"/>
</dbReference>
<accession>A0ABV6S460</accession>
<dbReference type="SUPFAM" id="SSF51735">
    <property type="entry name" value="NAD(P)-binding Rossmann-fold domains"/>
    <property type="match status" value="1"/>
</dbReference>
<comment type="caution">
    <text evidence="2">The sequence shown here is derived from an EMBL/GenBank/DDBJ whole genome shotgun (WGS) entry which is preliminary data.</text>
</comment>
<gene>
    <name evidence="2" type="ORF">ACFFF8_03165</name>
</gene>
<sequence>MPPRLFIFGLGYTAGVLAERLSRMGWEVISTGRDGTLSFEDEGNVRLALADADHVLSSVPPGSEGRGEPLDPVLERYGAALKGKALSYLSSTGVYGDAGGAWVDESAPIGTGRRTARAEADQTWLSLGARVYRLPGIYGPGRSMLDRVREGRAHRIDLPGQVFSRVHVSDIASGVIAGLGAPPGAYNLADDLPCAQNRVVEEACRLTGAPLPPLQTLEEAALSPMARAFYAENRRVANGKARQVLGWKPRFASYREGLRDISATTSPTVASPAPAIASGDQR</sequence>
<keyword evidence="1" id="KW-0520">NAD</keyword>
<dbReference type="Proteomes" id="UP001589858">
    <property type="component" value="Unassembled WGS sequence"/>
</dbReference>
<evidence type="ECO:0000313" key="3">
    <source>
        <dbReference type="Proteomes" id="UP001589858"/>
    </source>
</evidence>
<evidence type="ECO:0000313" key="2">
    <source>
        <dbReference type="EMBL" id="MFC0683589.1"/>
    </source>
</evidence>
<dbReference type="InterPro" id="IPR036291">
    <property type="entry name" value="NAD(P)-bd_dom_sf"/>
</dbReference>
<reference evidence="2 3" key="1">
    <citation type="submission" date="2024-09" db="EMBL/GenBank/DDBJ databases">
        <authorList>
            <person name="Sun Q."/>
            <person name="Mori K."/>
        </authorList>
    </citation>
    <scope>NUCLEOTIDE SEQUENCE [LARGE SCALE GENOMIC DNA]</scope>
    <source>
        <strain evidence="2 3">CICC 11035S</strain>
    </source>
</reference>
<keyword evidence="3" id="KW-1185">Reference proteome</keyword>
<name>A0ABV6S460_9SPHN</name>
<dbReference type="PANTHER" id="PTHR43574">
    <property type="entry name" value="EPIMERASE-RELATED"/>
    <property type="match status" value="1"/>
</dbReference>
<evidence type="ECO:0000256" key="1">
    <source>
        <dbReference type="ARBA" id="ARBA00023027"/>
    </source>
</evidence>
<dbReference type="Gene3D" id="3.40.50.720">
    <property type="entry name" value="NAD(P)-binding Rossmann-like Domain"/>
    <property type="match status" value="1"/>
</dbReference>